<dbReference type="EMBL" id="JAIRBA010000002">
    <property type="protein sequence ID" value="MCG2417747.1"/>
    <property type="molecule type" value="Genomic_DNA"/>
</dbReference>
<dbReference type="PANTHER" id="PTHR28008:SF1">
    <property type="entry name" value="DOMAIN PROTEIN, PUTATIVE (AFU_ORTHOLOGUE AFUA_3G10980)-RELATED"/>
    <property type="match status" value="1"/>
</dbReference>
<keyword evidence="1" id="KW-0472">Membrane</keyword>
<feature type="transmembrane region" description="Helical" evidence="1">
    <location>
        <begin position="47"/>
        <end position="64"/>
    </location>
</feature>
<protein>
    <submittedName>
        <fullName evidence="3">VanZ family protein</fullName>
    </submittedName>
</protein>
<dbReference type="NCBIfam" id="NF037970">
    <property type="entry name" value="vanZ_1"/>
    <property type="match status" value="1"/>
</dbReference>
<dbReference type="Pfam" id="PF04892">
    <property type="entry name" value="VanZ"/>
    <property type="match status" value="1"/>
</dbReference>
<evidence type="ECO:0000256" key="1">
    <source>
        <dbReference type="SAM" id="Phobius"/>
    </source>
</evidence>
<reference evidence="3" key="1">
    <citation type="submission" date="2021-09" db="EMBL/GenBank/DDBJ databases">
        <title>Genome of Aequorivita sp. strain F47161.</title>
        <authorList>
            <person name="Wang Y."/>
        </authorList>
    </citation>
    <scope>NUCLEOTIDE SEQUENCE</scope>
    <source>
        <strain evidence="3">F47161</strain>
    </source>
</reference>
<feature type="transmembrane region" description="Helical" evidence="1">
    <location>
        <begin position="106"/>
        <end position="123"/>
    </location>
</feature>
<dbReference type="PANTHER" id="PTHR28008">
    <property type="entry name" value="DOMAIN PROTEIN, PUTATIVE (AFU_ORTHOLOGUE AFUA_3G10980)-RELATED"/>
    <property type="match status" value="1"/>
</dbReference>
<feature type="domain" description="VanZ-like" evidence="2">
    <location>
        <begin position="49"/>
        <end position="124"/>
    </location>
</feature>
<dbReference type="InterPro" id="IPR006976">
    <property type="entry name" value="VanZ-like"/>
</dbReference>
<gene>
    <name evidence="3" type="ORF">K8089_01850</name>
</gene>
<evidence type="ECO:0000313" key="4">
    <source>
        <dbReference type="Proteomes" id="UP001139461"/>
    </source>
</evidence>
<proteinExistence type="predicted"/>
<keyword evidence="4" id="KW-1185">Reference proteome</keyword>
<accession>A0A9X1QUQ7</accession>
<feature type="transmembrane region" description="Helical" evidence="1">
    <location>
        <begin position="12"/>
        <end position="32"/>
    </location>
</feature>
<dbReference type="Proteomes" id="UP001139461">
    <property type="component" value="Unassembled WGS sequence"/>
</dbReference>
<sequence length="136" mass="15765">MTPLIKKLLVGRNLLLVALFYSSAITCLFFLSSQDLPKTQISEADKLIHVSIYFILINLWLLYFYVRNNLKIENKLILIILFSVLFYGIIIEIFQELFTDSRSADILDVAANLLGALLGIFFFKNIKHKLKPKYFN</sequence>
<feature type="transmembrane region" description="Helical" evidence="1">
    <location>
        <begin position="76"/>
        <end position="94"/>
    </location>
</feature>
<keyword evidence="1" id="KW-0812">Transmembrane</keyword>
<dbReference type="AlphaFoldDB" id="A0A9X1QUQ7"/>
<organism evidence="3 4">
    <name type="scientific">Aequorivita vitellina</name>
    <dbReference type="NCBI Taxonomy" id="2874475"/>
    <lineage>
        <taxon>Bacteria</taxon>
        <taxon>Pseudomonadati</taxon>
        <taxon>Bacteroidota</taxon>
        <taxon>Flavobacteriia</taxon>
        <taxon>Flavobacteriales</taxon>
        <taxon>Flavobacteriaceae</taxon>
        <taxon>Aequorivita</taxon>
    </lineage>
</organism>
<dbReference type="RefSeq" id="WP_407932372.1">
    <property type="nucleotide sequence ID" value="NZ_JAIRBA010000002.1"/>
</dbReference>
<comment type="caution">
    <text evidence="3">The sequence shown here is derived from an EMBL/GenBank/DDBJ whole genome shotgun (WGS) entry which is preliminary data.</text>
</comment>
<evidence type="ECO:0000313" key="3">
    <source>
        <dbReference type="EMBL" id="MCG2417747.1"/>
    </source>
</evidence>
<name>A0A9X1QUQ7_9FLAO</name>
<evidence type="ECO:0000259" key="2">
    <source>
        <dbReference type="Pfam" id="PF04892"/>
    </source>
</evidence>
<keyword evidence="1" id="KW-1133">Transmembrane helix</keyword>